<dbReference type="GO" id="GO:0000049">
    <property type="term" value="F:tRNA binding"/>
    <property type="evidence" value="ECO:0007669"/>
    <property type="project" value="UniProtKB-UniRule"/>
</dbReference>
<dbReference type="FunFam" id="3.40.50.620:FF:000053">
    <property type="entry name" value="Probable tRNA sulfurtransferase"/>
    <property type="match status" value="1"/>
</dbReference>
<comment type="caution">
    <text evidence="9">Lacks conserved residue(s) required for the propagation of feature annotation.</text>
</comment>
<proteinExistence type="inferred from homology"/>
<keyword evidence="7 9" id="KW-0694">RNA-binding</keyword>
<evidence type="ECO:0000313" key="12">
    <source>
        <dbReference type="Proteomes" id="UP000050360"/>
    </source>
</evidence>
<dbReference type="UniPathway" id="UPA00060"/>
<dbReference type="InterPro" id="IPR050102">
    <property type="entry name" value="tRNA_sulfurtransferase_ThiI"/>
</dbReference>
<keyword evidence="5 9" id="KW-0547">Nucleotide-binding</keyword>
<dbReference type="EMBL" id="LKCM01000015">
    <property type="protein sequence ID" value="KPQ45244.1"/>
    <property type="molecule type" value="Genomic_DNA"/>
</dbReference>
<dbReference type="GO" id="GO:0002937">
    <property type="term" value="P:tRNA 4-thiouridine biosynthesis"/>
    <property type="evidence" value="ECO:0007669"/>
    <property type="project" value="TreeGrafter"/>
</dbReference>
<evidence type="ECO:0000256" key="8">
    <source>
        <dbReference type="ARBA" id="ARBA00022977"/>
    </source>
</evidence>
<reference evidence="11 12" key="1">
    <citation type="submission" date="2015-09" db="EMBL/GenBank/DDBJ databases">
        <title>A metagenomics-based metabolic model of nitrate-dependent anaerobic oxidation of methane by Methanoperedens-like archaea.</title>
        <authorList>
            <person name="Arshad A."/>
            <person name="Speth D.R."/>
            <person name="De Graaf R.M."/>
            <person name="Op Den Camp H.J."/>
            <person name="Jetten M.S."/>
            <person name="Welte C.U."/>
        </authorList>
    </citation>
    <scope>NUCLEOTIDE SEQUENCE [LARGE SCALE GENOMIC DNA]</scope>
</reference>
<feature type="binding site" evidence="9">
    <location>
        <position position="268"/>
    </location>
    <ligand>
        <name>ATP</name>
        <dbReference type="ChEBI" id="CHEBI:30616"/>
    </ligand>
</feature>
<dbReference type="InterPro" id="IPR049962">
    <property type="entry name" value="THUMP_ThiI"/>
</dbReference>
<dbReference type="Pfam" id="PF02926">
    <property type="entry name" value="THUMP"/>
    <property type="match status" value="1"/>
</dbReference>
<keyword evidence="6 9" id="KW-0067">ATP-binding</keyword>
<evidence type="ECO:0000256" key="6">
    <source>
        <dbReference type="ARBA" id="ARBA00022840"/>
    </source>
</evidence>
<dbReference type="PANTHER" id="PTHR43209">
    <property type="entry name" value="TRNA SULFURTRANSFERASE"/>
    <property type="match status" value="1"/>
</dbReference>
<dbReference type="SUPFAM" id="SSF143437">
    <property type="entry name" value="THUMP domain-like"/>
    <property type="match status" value="1"/>
</dbReference>
<evidence type="ECO:0000256" key="7">
    <source>
        <dbReference type="ARBA" id="ARBA00022884"/>
    </source>
</evidence>
<dbReference type="CDD" id="cd01712">
    <property type="entry name" value="PPase_ThiI"/>
    <property type="match status" value="1"/>
</dbReference>
<dbReference type="Gene3D" id="3.40.50.620">
    <property type="entry name" value="HUPs"/>
    <property type="match status" value="1"/>
</dbReference>
<dbReference type="GO" id="GO:0009229">
    <property type="term" value="P:thiamine diphosphate biosynthetic process"/>
    <property type="evidence" value="ECO:0007669"/>
    <property type="project" value="UniProtKB-UniRule"/>
</dbReference>
<dbReference type="NCBIfam" id="TIGR00342">
    <property type="entry name" value="tRNA uracil 4-sulfurtransferase ThiI"/>
    <property type="match status" value="1"/>
</dbReference>
<keyword evidence="4 9" id="KW-0808">Transferase</keyword>
<protein>
    <recommendedName>
        <fullName evidence="9">Probable tRNA sulfurtransferase</fullName>
        <ecNumber evidence="9">2.8.1.4</ecNumber>
    </recommendedName>
    <alternativeName>
        <fullName evidence="9">Sulfur carrier protein ThiS sulfurtransferase</fullName>
    </alternativeName>
    <alternativeName>
        <fullName evidence="9">Thiamine biosynthesis protein ThiI</fullName>
    </alternativeName>
    <alternativeName>
        <fullName evidence="9">tRNA 4-thiouridine synthase</fullName>
    </alternativeName>
</protein>
<dbReference type="SMART" id="SM00981">
    <property type="entry name" value="THUMP"/>
    <property type="match status" value="1"/>
</dbReference>
<dbReference type="InterPro" id="IPR003720">
    <property type="entry name" value="tRNA_STrfase"/>
</dbReference>
<evidence type="ECO:0000256" key="4">
    <source>
        <dbReference type="ARBA" id="ARBA00022679"/>
    </source>
</evidence>
<comment type="subcellular location">
    <subcellularLocation>
        <location evidence="1 9">Cytoplasm</location>
    </subcellularLocation>
</comment>
<dbReference type="GO" id="GO:0004810">
    <property type="term" value="F:CCA tRNA nucleotidyltransferase activity"/>
    <property type="evidence" value="ECO:0007669"/>
    <property type="project" value="InterPro"/>
</dbReference>
<dbReference type="PROSITE" id="PS51165">
    <property type="entry name" value="THUMP"/>
    <property type="match status" value="1"/>
</dbReference>
<sequence>MKQTDVIIVRYDELALKSKNVRTRFEQILVRNLKSMLKSEGCSFSNITREMGRIFIHSEDPKAIKSASRVFGVVSVSPAYTCEATLSSAAGSCAGIASDVLKEGQSFAIRARRAGNHDFTSRHIGIACGDAVFEKMNSNVTVDLENPDVEIFVELRQEKGYVFTGSVKGVGGLPLGTQGKMVALVSGGIDSPVAAWLMMKRGCDIIPLYLNNDPFSDESTRERAMNCIDVLQKWSPHKKLTIYEAPHGENLLAFLSNCSNRLNCVLCRRMMYRIAGEVLKIEDAHGIITGSSLGQVASQTSENMLAEMYGMEYPIYHPLIGLDKLEITNMARNIGTLEPSTKPATCCMAVPEYPSTASKPKEVVEAEKLIDVPLLVDNMLKNIKKFTR</sequence>
<dbReference type="Pfam" id="PF02568">
    <property type="entry name" value="ThiI"/>
    <property type="match status" value="1"/>
</dbReference>
<dbReference type="EC" id="2.8.1.4" evidence="9"/>
<dbReference type="Proteomes" id="UP000050360">
    <property type="component" value="Unassembled WGS sequence"/>
</dbReference>
<dbReference type="InterPro" id="IPR054173">
    <property type="entry name" value="ThiI_fer"/>
</dbReference>
<dbReference type="GO" id="GO:0009228">
    <property type="term" value="P:thiamine biosynthetic process"/>
    <property type="evidence" value="ECO:0007669"/>
    <property type="project" value="UniProtKB-KW"/>
</dbReference>
<evidence type="ECO:0000256" key="5">
    <source>
        <dbReference type="ARBA" id="ARBA00022741"/>
    </source>
</evidence>
<feature type="domain" description="THUMP" evidence="10">
    <location>
        <begin position="61"/>
        <end position="166"/>
    </location>
</feature>
<dbReference type="InterPro" id="IPR004114">
    <property type="entry name" value="THUMP_dom"/>
</dbReference>
<feature type="binding site" evidence="9">
    <location>
        <position position="290"/>
    </location>
    <ligand>
        <name>ATP</name>
        <dbReference type="ChEBI" id="CHEBI:30616"/>
    </ligand>
</feature>
<dbReference type="SUPFAM" id="SSF52402">
    <property type="entry name" value="Adenine nucleotide alpha hydrolases-like"/>
    <property type="match status" value="1"/>
</dbReference>
<feature type="binding site" evidence="9">
    <location>
        <begin position="184"/>
        <end position="185"/>
    </location>
    <ligand>
        <name>ATP</name>
        <dbReference type="ChEBI" id="CHEBI:30616"/>
    </ligand>
</feature>
<comment type="catalytic activity">
    <reaction evidence="9">
        <text>[ThiI sulfur-carrier protein]-S-sulfanyl-L-cysteine + a uridine in tRNA + 2 reduced [2Fe-2S]-[ferredoxin] + ATP + H(+) = [ThiI sulfur-carrier protein]-L-cysteine + a 4-thiouridine in tRNA + 2 oxidized [2Fe-2S]-[ferredoxin] + AMP + diphosphate</text>
        <dbReference type="Rhea" id="RHEA:24176"/>
        <dbReference type="Rhea" id="RHEA-COMP:10000"/>
        <dbReference type="Rhea" id="RHEA-COMP:10001"/>
        <dbReference type="Rhea" id="RHEA-COMP:13337"/>
        <dbReference type="Rhea" id="RHEA-COMP:13338"/>
        <dbReference type="Rhea" id="RHEA-COMP:13339"/>
        <dbReference type="Rhea" id="RHEA-COMP:13340"/>
        <dbReference type="ChEBI" id="CHEBI:15378"/>
        <dbReference type="ChEBI" id="CHEBI:29950"/>
        <dbReference type="ChEBI" id="CHEBI:30616"/>
        <dbReference type="ChEBI" id="CHEBI:33019"/>
        <dbReference type="ChEBI" id="CHEBI:33737"/>
        <dbReference type="ChEBI" id="CHEBI:33738"/>
        <dbReference type="ChEBI" id="CHEBI:61963"/>
        <dbReference type="ChEBI" id="CHEBI:65315"/>
        <dbReference type="ChEBI" id="CHEBI:136798"/>
        <dbReference type="ChEBI" id="CHEBI:456215"/>
        <dbReference type="EC" id="2.8.1.4"/>
    </reaction>
</comment>
<dbReference type="AlphaFoldDB" id="A0A0P8AA49"/>
<dbReference type="InterPro" id="IPR020536">
    <property type="entry name" value="ThiI_AANH"/>
</dbReference>
<keyword evidence="8 9" id="KW-0784">Thiamine biosynthesis</keyword>
<dbReference type="GO" id="GO:0005829">
    <property type="term" value="C:cytosol"/>
    <property type="evidence" value="ECO:0007669"/>
    <property type="project" value="TreeGrafter"/>
</dbReference>
<dbReference type="PANTHER" id="PTHR43209:SF1">
    <property type="entry name" value="TRNA SULFURTRANSFERASE"/>
    <property type="match status" value="1"/>
</dbReference>
<dbReference type="InterPro" id="IPR049961">
    <property type="entry name" value="ThiI_N"/>
</dbReference>
<dbReference type="GO" id="GO:0140741">
    <property type="term" value="F:tRNA-uracil-4 sulfurtransferase activity"/>
    <property type="evidence" value="ECO:0007669"/>
    <property type="project" value="UniProtKB-EC"/>
</dbReference>
<dbReference type="HAMAP" id="MF_00021">
    <property type="entry name" value="ThiI"/>
    <property type="match status" value="1"/>
</dbReference>
<dbReference type="Gene3D" id="3.30.2130.30">
    <property type="match status" value="1"/>
</dbReference>
<keyword evidence="3 9" id="KW-0820">tRNA-binding</keyword>
<evidence type="ECO:0000256" key="1">
    <source>
        <dbReference type="ARBA" id="ARBA00004496"/>
    </source>
</evidence>
<dbReference type="GO" id="GO:0052837">
    <property type="term" value="P:thiazole biosynthetic process"/>
    <property type="evidence" value="ECO:0007669"/>
    <property type="project" value="TreeGrafter"/>
</dbReference>
<evidence type="ECO:0000313" key="11">
    <source>
        <dbReference type="EMBL" id="KPQ45244.1"/>
    </source>
</evidence>
<dbReference type="PATRIC" id="fig|1719120.3.peg.141"/>
<dbReference type="Pfam" id="PF22025">
    <property type="entry name" value="ThiI_fer"/>
    <property type="match status" value="1"/>
</dbReference>
<comment type="catalytic activity">
    <reaction evidence="9">
        <text>[ThiS sulfur-carrier protein]-C-terminal Gly-Gly-AMP + S-sulfanyl-L-cysteinyl-[cysteine desulfurase] + AH2 = [ThiS sulfur-carrier protein]-C-terminal-Gly-aminoethanethioate + L-cysteinyl-[cysteine desulfurase] + A + AMP + 2 H(+)</text>
        <dbReference type="Rhea" id="RHEA:43340"/>
        <dbReference type="Rhea" id="RHEA-COMP:12157"/>
        <dbReference type="Rhea" id="RHEA-COMP:12158"/>
        <dbReference type="Rhea" id="RHEA-COMP:12910"/>
        <dbReference type="Rhea" id="RHEA-COMP:19908"/>
        <dbReference type="ChEBI" id="CHEBI:13193"/>
        <dbReference type="ChEBI" id="CHEBI:15378"/>
        <dbReference type="ChEBI" id="CHEBI:17499"/>
        <dbReference type="ChEBI" id="CHEBI:29950"/>
        <dbReference type="ChEBI" id="CHEBI:61963"/>
        <dbReference type="ChEBI" id="CHEBI:90618"/>
        <dbReference type="ChEBI" id="CHEBI:232372"/>
        <dbReference type="ChEBI" id="CHEBI:456215"/>
    </reaction>
</comment>
<comment type="pathway">
    <text evidence="9">Cofactor biosynthesis; thiamine diphosphate biosynthesis.</text>
</comment>
<evidence type="ECO:0000259" key="10">
    <source>
        <dbReference type="PROSITE" id="PS51165"/>
    </source>
</evidence>
<keyword evidence="2 9" id="KW-0963">Cytoplasm</keyword>
<feature type="binding site" evidence="9">
    <location>
        <position position="299"/>
    </location>
    <ligand>
        <name>ATP</name>
        <dbReference type="ChEBI" id="CHEBI:30616"/>
    </ligand>
</feature>
<evidence type="ECO:0000256" key="9">
    <source>
        <dbReference type="HAMAP-Rule" id="MF_00021"/>
    </source>
</evidence>
<evidence type="ECO:0000256" key="2">
    <source>
        <dbReference type="ARBA" id="ARBA00022490"/>
    </source>
</evidence>
<dbReference type="GO" id="GO:0005524">
    <property type="term" value="F:ATP binding"/>
    <property type="evidence" value="ECO:0007669"/>
    <property type="project" value="UniProtKB-UniRule"/>
</dbReference>
<comment type="function">
    <text evidence="9">Catalyzes the ATP-dependent transfer of a sulfur to tRNA to produce 4-thiouridine in position 8 of tRNAs, which functions as a near-UV photosensor. Also catalyzes the transfer of sulfur to the sulfur carrier protein ThiS, forming ThiS-thiocarboxylate. This is a step in the synthesis of thiazole, in the thiamine biosynthesis pathway. The sulfur is donated as persulfide by IscS.</text>
</comment>
<organism evidence="11 12">
    <name type="scientific">Candidatus Methanoperedens nitratireducens</name>
    <dbReference type="NCBI Taxonomy" id="1392998"/>
    <lineage>
        <taxon>Archaea</taxon>
        <taxon>Methanobacteriati</taxon>
        <taxon>Methanobacteriota</taxon>
        <taxon>Stenosarchaea group</taxon>
        <taxon>Methanomicrobia</taxon>
        <taxon>Methanosarcinales</taxon>
        <taxon>ANME-2 cluster</taxon>
        <taxon>Candidatus Methanoperedentaceae</taxon>
        <taxon>Candidatus Methanoperedens</taxon>
    </lineage>
</organism>
<dbReference type="InterPro" id="IPR014729">
    <property type="entry name" value="Rossmann-like_a/b/a_fold"/>
</dbReference>
<dbReference type="CDD" id="cd11716">
    <property type="entry name" value="THUMP_ThiI"/>
    <property type="match status" value="1"/>
</dbReference>
<gene>
    <name evidence="9" type="primary">thiI</name>
    <name evidence="11" type="ORF">MPEBLZ_00125</name>
</gene>
<name>A0A0P8AA49_9EURY</name>
<accession>A0A0P8AA49</accession>
<comment type="similarity">
    <text evidence="9">Belongs to the ThiI family.</text>
</comment>
<evidence type="ECO:0000256" key="3">
    <source>
        <dbReference type="ARBA" id="ARBA00022555"/>
    </source>
</evidence>
<comment type="caution">
    <text evidence="11">The sequence shown here is derived from an EMBL/GenBank/DDBJ whole genome shotgun (WGS) entry which is preliminary data.</text>
</comment>